<organism evidence="4 5">
    <name type="scientific">uncultured phage MedDCM-OCT-S05-C849</name>
    <dbReference type="NCBI Taxonomy" id="743565"/>
    <lineage>
        <taxon>Viruses</taxon>
        <taxon>Duplodnaviria</taxon>
        <taxon>Heunggongvirae</taxon>
        <taxon>Uroviricota</taxon>
        <taxon>Caudoviricetes</taxon>
        <taxon>Autographivirales</taxon>
        <taxon>Pagavirus</taxon>
        <taxon>Pagavirus S05C849</taxon>
    </lineage>
</organism>
<evidence type="ECO:0000256" key="1">
    <source>
        <dbReference type="ARBA" id="ARBA00022722"/>
    </source>
</evidence>
<dbReference type="Proteomes" id="UP000523591">
    <property type="component" value="Segment"/>
</dbReference>
<evidence type="ECO:0000313" key="5">
    <source>
        <dbReference type="Proteomes" id="UP000523591"/>
    </source>
</evidence>
<dbReference type="InterPro" id="IPR029060">
    <property type="entry name" value="PIN-like_dom_sf"/>
</dbReference>
<protein>
    <submittedName>
        <fullName evidence="4">T7-like exonuclease</fullName>
    </submittedName>
</protein>
<dbReference type="InterPro" id="IPR036279">
    <property type="entry name" value="5-3_exonuclease_C_sf"/>
</dbReference>
<keyword evidence="1" id="KW-0540">Nuclease</keyword>
<dbReference type="Pfam" id="PF02739">
    <property type="entry name" value="5_3_exonuc_N"/>
    <property type="match status" value="1"/>
</dbReference>
<dbReference type="GO" id="GO:0008409">
    <property type="term" value="F:5'-3' exonuclease activity"/>
    <property type="evidence" value="ECO:0007669"/>
    <property type="project" value="InterPro"/>
</dbReference>
<evidence type="ECO:0000313" key="4">
    <source>
        <dbReference type="EMBL" id="ADD95408.1"/>
    </source>
</evidence>
<dbReference type="PANTHER" id="PTHR42646">
    <property type="entry name" value="FLAP ENDONUCLEASE XNI"/>
    <property type="match status" value="1"/>
</dbReference>
<dbReference type="SUPFAM" id="SSF47807">
    <property type="entry name" value="5' to 3' exonuclease, C-terminal subdomain"/>
    <property type="match status" value="1"/>
</dbReference>
<dbReference type="Gene3D" id="1.10.150.20">
    <property type="entry name" value="5' to 3' exonuclease, C-terminal subdomain"/>
    <property type="match status" value="1"/>
</dbReference>
<dbReference type="InterPro" id="IPR020046">
    <property type="entry name" value="5-3_exonucl_a-hlix_arch_N"/>
</dbReference>
<dbReference type="SMART" id="SM00475">
    <property type="entry name" value="53EXOc"/>
    <property type="match status" value="1"/>
</dbReference>
<sequence length="254" mass="29036">MKLLIDCDYIVYKCCASTETEIDFGDDVILVTSLFSEAYKCVERELDKVKREFPFYDEIILFFTSPNNFRKKILPSYKGHRNRKKPCGFKRVIQKLKENYKVIIKDTLEADDAMGIYATKYTGNIIVSPDKDMRQIAGKLYDFNETVEITPEEGARWHLIQAMAGDNTDGYSGVPGIGIKRAEQIFKLKGYTWKAVVETFEEKGMTEQDALVNAQLARILTVDDYDSKKKEPILWTAEADYKIDDGARLEAATA</sequence>
<feature type="domain" description="5'-3' exonuclease" evidence="3">
    <location>
        <begin position="1"/>
        <end position="232"/>
    </location>
</feature>
<keyword evidence="5" id="KW-1185">Reference proteome</keyword>
<dbReference type="GO" id="GO:0003677">
    <property type="term" value="F:DNA binding"/>
    <property type="evidence" value="ECO:0007669"/>
    <property type="project" value="InterPro"/>
</dbReference>
<dbReference type="InterPro" id="IPR038969">
    <property type="entry name" value="FEN"/>
</dbReference>
<keyword evidence="4" id="KW-0269">Exonuclease</keyword>
<dbReference type="GO" id="GO:0033567">
    <property type="term" value="P:DNA replication, Okazaki fragment processing"/>
    <property type="evidence" value="ECO:0007669"/>
    <property type="project" value="InterPro"/>
</dbReference>
<dbReference type="Gene3D" id="3.40.50.1010">
    <property type="entry name" value="5'-nuclease"/>
    <property type="match status" value="1"/>
</dbReference>
<dbReference type="RefSeq" id="YP_009807972.1">
    <property type="nucleotide sequence ID" value="NC_048033.1"/>
</dbReference>
<evidence type="ECO:0000259" key="3">
    <source>
        <dbReference type="SMART" id="SM00475"/>
    </source>
</evidence>
<dbReference type="SUPFAM" id="SSF88723">
    <property type="entry name" value="PIN domain-like"/>
    <property type="match status" value="1"/>
</dbReference>
<accession>D6PI57</accession>
<dbReference type="InterPro" id="IPR002421">
    <property type="entry name" value="5-3_exonuclease"/>
</dbReference>
<dbReference type="PANTHER" id="PTHR42646:SF2">
    <property type="entry name" value="5'-3' EXONUCLEASE FAMILY PROTEIN"/>
    <property type="match status" value="1"/>
</dbReference>
<dbReference type="GO" id="GO:0017108">
    <property type="term" value="F:5'-flap endonuclease activity"/>
    <property type="evidence" value="ECO:0007669"/>
    <property type="project" value="InterPro"/>
</dbReference>
<dbReference type="KEGG" id="vg:54998865"/>
<dbReference type="GeneID" id="54998865"/>
<evidence type="ECO:0000256" key="2">
    <source>
        <dbReference type="ARBA" id="ARBA00022801"/>
    </source>
</evidence>
<proteinExistence type="predicted"/>
<reference evidence="4 5" key="1">
    <citation type="journal article" date="2010" name="ISME J.">
        <title>Metagenome of the Mediterranean deep chlorophyll maximum studied by direct and fosmid library 454 pyrosequencing.</title>
        <authorList>
            <person name="Ghai R."/>
            <person name="Martin-Cuadrado A.B."/>
            <person name="Molto A.G."/>
            <person name="Heredia I.G."/>
            <person name="Cabrera R."/>
            <person name="Martin J."/>
            <person name="Verdu M."/>
            <person name="Deschamps P."/>
            <person name="Moreira D."/>
            <person name="Lopez-Garcia P."/>
            <person name="Mira A."/>
            <person name="Rodriguez-Valera F."/>
        </authorList>
    </citation>
    <scope>NUCLEOTIDE SEQUENCE [LARGE SCALE GENOMIC DNA]</scope>
</reference>
<dbReference type="EMBL" id="GU943068">
    <property type="protein sequence ID" value="ADD95408.1"/>
    <property type="molecule type" value="Genomic_DNA"/>
</dbReference>
<keyword evidence="2" id="KW-0378">Hydrolase</keyword>
<name>D6PI57_9CAUD</name>